<keyword evidence="3" id="KW-0560">Oxidoreductase</keyword>
<sequence length="1215" mass="134536">MFLRRQYRNAIETSLSQAPDHKEYAHIKSAVEADPLVDIEQRYDHDLSATMKAFVDESKHLGLTITIGEKDKRPLDSPTWKWRHGAFRLVDARLMHILPYSLHPGMQPFLEDYKSFIYRELPADHEAALSWARDIWQGCIQSHELCSVPQRKRALPKRLLSLAEHENGTVRVVSSTSLNIPAYATLSYCWGEKQDPAWLQYLRDTQGSSWTFRYSLLPSSIRDAITVARALGLEYVWIDALCILQHSVRGWEEEGSRMGDIYARCAIMICASNTEHSSHGFLSHRRPSKDRAVPLELRAKGRTATVYAEDHDVKYVQDVARGHVSTRAWCLQEQRLAPRVLHFGKFQLHYECNSGKWQEREATIDLTPASAIRREGEGVRQFGWGDIFDRETSVTKPLSNVSSVSQWNTIVEDYTSRRLSHASDKLIALSGLASKAFESLQCNYLAGIWQKDLHIGLSWFVPPRLIGISKAGLMLPAHEEVVTPTRRTTEYRAPSWSWASLDDPVDYFLESDSTTAHLVSSSIECMGTEIQNASSGAFGAVKNARLTIKAAIKQVPIHKLATNVPRRQQDLWKSRRKLGWYIADEGETWNEGLTCNIRYDNQVFVITGAGNGLGKQYAKFFAARGAKVVVNDLGGSFNGNDAGGKGTARVADAVVQEIKDAGGIAVANYDSVQQGEKIIKTAIDNFGTVHVLINNAGILRDITLRNMKDADWDIIMDVHVHGTMKTTRAAWPFFKKQRYGRIINTSSTSGLFGNFGQSNYAAAKVAVVGFTETLAKEGAKYNIYSNALAPGAASRLTQTVWPPEMMEAMRPDFVVPLVGVLAHDSCKENGSIFEAAAGHYDKIRWERSKGFLARADESLSADVILNNFSKIKDFTDADHPTQPADMTSFIEKASKLPPSQANNTISLKGRVALVTGGGSGLGRSYALYLAKLGAKVAVVDVKNADKVAQEIVDAGGDAYGVTLSVEAGEEVVHATVARFHQLDIVVNNAGQIRDKAFQNMTEEQWHAVMNVHLRSTYRITRAAWPIFLKQRFGRVVNITSTSGIYGNFGQANYATAKAGIVGFTKTIAREGLKYNVLVNVVAPTAGTDMTRSVWPEEQVQALKPDYVAPLVGLLCSDKAPVNGQIFEAGAGWFGMTRWQRARGVDFEHAKGVPAVEAVASAFNEICNFDNGQADNPETPEEGSKYTTGNVMKNPKLAGLIKQENRAERQQRSKAA</sequence>
<name>A0ABR0R7W5_9EURO</name>
<proteinExistence type="inferred from homology"/>
<evidence type="ECO:0000313" key="6">
    <source>
        <dbReference type="EMBL" id="KAK5936717.1"/>
    </source>
</evidence>
<feature type="region of interest" description="Disordered" evidence="4">
    <location>
        <begin position="1196"/>
        <end position="1215"/>
    </location>
</feature>
<dbReference type="PRINTS" id="PR00081">
    <property type="entry name" value="GDHRDH"/>
</dbReference>
<comment type="similarity">
    <text evidence="1">Belongs to the short-chain dehydrogenases/reductases (SDR) family.</text>
</comment>
<dbReference type="Pfam" id="PF00106">
    <property type="entry name" value="adh_short"/>
    <property type="match status" value="2"/>
</dbReference>
<dbReference type="InterPro" id="IPR002347">
    <property type="entry name" value="SDR_fam"/>
</dbReference>
<organism evidence="6 7">
    <name type="scientific">Knufia obscura</name>
    <dbReference type="NCBI Taxonomy" id="1635080"/>
    <lineage>
        <taxon>Eukaryota</taxon>
        <taxon>Fungi</taxon>
        <taxon>Dikarya</taxon>
        <taxon>Ascomycota</taxon>
        <taxon>Pezizomycotina</taxon>
        <taxon>Eurotiomycetes</taxon>
        <taxon>Chaetothyriomycetidae</taxon>
        <taxon>Chaetothyriales</taxon>
        <taxon>Trichomeriaceae</taxon>
        <taxon>Knufia</taxon>
    </lineage>
</organism>
<dbReference type="InterPro" id="IPR057326">
    <property type="entry name" value="KR_dom"/>
</dbReference>
<feature type="non-terminal residue" evidence="6">
    <location>
        <position position="1215"/>
    </location>
</feature>
<keyword evidence="2" id="KW-0521">NADP</keyword>
<gene>
    <name evidence="6" type="ORF">PMZ80_011088</name>
</gene>
<evidence type="ECO:0000259" key="5">
    <source>
        <dbReference type="SMART" id="SM00822"/>
    </source>
</evidence>
<dbReference type="CDD" id="cd05353">
    <property type="entry name" value="hydroxyacyl-CoA-like_DH_SDR_c-like"/>
    <property type="match status" value="2"/>
</dbReference>
<dbReference type="PANTHER" id="PTHR45024">
    <property type="entry name" value="DEHYDROGENASES, SHORT CHAIN"/>
    <property type="match status" value="1"/>
</dbReference>
<protein>
    <recommendedName>
        <fullName evidence="5">Ketoreductase domain-containing protein</fullName>
    </recommendedName>
</protein>
<dbReference type="SUPFAM" id="SSF51735">
    <property type="entry name" value="NAD(P)-binding Rossmann-fold domains"/>
    <property type="match status" value="2"/>
</dbReference>
<accession>A0ABR0R7W5</accession>
<dbReference type="RefSeq" id="XP_064724807.1">
    <property type="nucleotide sequence ID" value="XM_064879476.1"/>
</dbReference>
<dbReference type="InterPro" id="IPR020904">
    <property type="entry name" value="Sc_DH/Rdtase_CS"/>
</dbReference>
<dbReference type="InterPro" id="IPR051687">
    <property type="entry name" value="Peroxisomal_Beta-Oxidation"/>
</dbReference>
<dbReference type="PRINTS" id="PR00080">
    <property type="entry name" value="SDRFAMILY"/>
</dbReference>
<evidence type="ECO:0000256" key="1">
    <source>
        <dbReference type="ARBA" id="ARBA00006484"/>
    </source>
</evidence>
<evidence type="ECO:0000256" key="3">
    <source>
        <dbReference type="ARBA" id="ARBA00023002"/>
    </source>
</evidence>
<dbReference type="Gene3D" id="3.40.50.720">
    <property type="entry name" value="NAD(P)-binding Rossmann-like Domain"/>
    <property type="match status" value="2"/>
</dbReference>
<comment type="caution">
    <text evidence="6">The sequence shown here is derived from an EMBL/GenBank/DDBJ whole genome shotgun (WGS) entry which is preliminary data.</text>
</comment>
<dbReference type="EMBL" id="JAVHJV010000024">
    <property type="protein sequence ID" value="KAK5936717.1"/>
    <property type="molecule type" value="Genomic_DNA"/>
</dbReference>
<feature type="domain" description="Ketoreductase" evidence="5">
    <location>
        <begin position="910"/>
        <end position="1086"/>
    </location>
</feature>
<evidence type="ECO:0000256" key="2">
    <source>
        <dbReference type="ARBA" id="ARBA00022857"/>
    </source>
</evidence>
<dbReference type="PROSITE" id="PS00061">
    <property type="entry name" value="ADH_SHORT"/>
    <property type="match status" value="2"/>
</dbReference>
<dbReference type="InterPro" id="IPR036291">
    <property type="entry name" value="NAD(P)-bd_dom_sf"/>
</dbReference>
<evidence type="ECO:0000313" key="7">
    <source>
        <dbReference type="Proteomes" id="UP001334248"/>
    </source>
</evidence>
<reference evidence="6 7" key="1">
    <citation type="journal article" date="2023" name="Res Sq">
        <title>Genomic and morphological characterization of Knufia obscura isolated from the Mars 2020 spacecraft assembly facility.</title>
        <authorList>
            <person name="Chander A.M."/>
            <person name="Teixeira M.M."/>
            <person name="Singh N.K."/>
            <person name="Williams M.P."/>
            <person name="Parker C.W."/>
            <person name="Leo P."/>
            <person name="Stajich J.E."/>
            <person name="Torok T."/>
            <person name="Tighe S."/>
            <person name="Mason C.E."/>
            <person name="Venkateswaran K."/>
        </authorList>
    </citation>
    <scope>NUCLEOTIDE SEQUENCE [LARGE SCALE GENOMIC DNA]</scope>
    <source>
        <strain evidence="6 7">CCFEE 5817</strain>
    </source>
</reference>
<dbReference type="GeneID" id="90004537"/>
<keyword evidence="7" id="KW-1185">Reference proteome</keyword>
<dbReference type="Pfam" id="PF06985">
    <property type="entry name" value="HET"/>
    <property type="match status" value="1"/>
</dbReference>
<dbReference type="Proteomes" id="UP001334248">
    <property type="component" value="Unassembled WGS sequence"/>
</dbReference>
<feature type="region of interest" description="Disordered" evidence="4">
    <location>
        <begin position="1169"/>
        <end position="1190"/>
    </location>
</feature>
<dbReference type="InterPro" id="IPR010730">
    <property type="entry name" value="HET"/>
</dbReference>
<dbReference type="PANTHER" id="PTHR45024:SF2">
    <property type="entry name" value="SCP2 DOMAIN-CONTAINING PROTEIN"/>
    <property type="match status" value="1"/>
</dbReference>
<evidence type="ECO:0000256" key="4">
    <source>
        <dbReference type="SAM" id="MobiDB-lite"/>
    </source>
</evidence>
<feature type="compositionally biased region" description="Basic and acidic residues" evidence="4">
    <location>
        <begin position="1202"/>
        <end position="1215"/>
    </location>
</feature>
<dbReference type="SMART" id="SM00822">
    <property type="entry name" value="PKS_KR"/>
    <property type="match status" value="1"/>
</dbReference>